<dbReference type="Proteomes" id="UP000011988">
    <property type="component" value="Unassembled WGS sequence"/>
</dbReference>
<evidence type="ECO:0000313" key="2">
    <source>
        <dbReference type="EMBL" id="EMJ98204.1"/>
    </source>
</evidence>
<feature type="transmembrane region" description="Helical" evidence="1">
    <location>
        <begin position="104"/>
        <end position="124"/>
    </location>
</feature>
<keyword evidence="1" id="KW-0472">Membrane</keyword>
<dbReference type="OrthoDB" id="343588at2"/>
<dbReference type="RefSeq" id="WP_020771924.1">
    <property type="nucleotide sequence ID" value="NZ_ANIK01000003.1"/>
</dbReference>
<keyword evidence="1" id="KW-1133">Transmembrane helix</keyword>
<dbReference type="PATRIC" id="fig|1218565.3.peg.266"/>
<name>M6D2L6_9LEPT</name>
<comment type="caution">
    <text evidence="2">The sequence shown here is derived from an EMBL/GenBank/DDBJ whole genome shotgun (WGS) entry which is preliminary data.</text>
</comment>
<reference evidence="2 3" key="1">
    <citation type="submission" date="2013-01" db="EMBL/GenBank/DDBJ databases">
        <authorList>
            <person name="Harkins D.M."/>
            <person name="Durkin A.S."/>
            <person name="Brinkac L.M."/>
            <person name="Haft D.H."/>
            <person name="Selengut J.D."/>
            <person name="Sanka R."/>
            <person name="DePew J."/>
            <person name="Purushe J."/>
            <person name="Galloway R.L."/>
            <person name="Vinetz J.M."/>
            <person name="Sutton G.G."/>
            <person name="Nierman W.C."/>
            <person name="Fouts D.E."/>
        </authorList>
    </citation>
    <scope>NUCLEOTIDE SEQUENCE [LARGE SCALE GENOMIC DNA]</scope>
    <source>
        <strain evidence="2 3">79601</strain>
    </source>
</reference>
<proteinExistence type="predicted"/>
<feature type="transmembrane region" description="Helical" evidence="1">
    <location>
        <begin position="330"/>
        <end position="349"/>
    </location>
</feature>
<organism evidence="2 3">
    <name type="scientific">Leptospira alstonii serovar Sichuan str. 79601</name>
    <dbReference type="NCBI Taxonomy" id="1218565"/>
    <lineage>
        <taxon>Bacteria</taxon>
        <taxon>Pseudomonadati</taxon>
        <taxon>Spirochaetota</taxon>
        <taxon>Spirochaetia</taxon>
        <taxon>Leptospirales</taxon>
        <taxon>Leptospiraceae</taxon>
        <taxon>Leptospira</taxon>
    </lineage>
</organism>
<feature type="transmembrane region" description="Helical" evidence="1">
    <location>
        <begin position="131"/>
        <end position="149"/>
    </location>
</feature>
<feature type="transmembrane region" description="Helical" evidence="1">
    <location>
        <begin position="572"/>
        <end position="591"/>
    </location>
</feature>
<gene>
    <name evidence="2" type="ORF">LEP1GSC194_2574</name>
</gene>
<feature type="transmembrane region" description="Helical" evidence="1">
    <location>
        <begin position="491"/>
        <end position="509"/>
    </location>
</feature>
<dbReference type="AlphaFoldDB" id="M6D2L6"/>
<evidence type="ECO:0000313" key="3">
    <source>
        <dbReference type="Proteomes" id="UP000011988"/>
    </source>
</evidence>
<evidence type="ECO:0000256" key="1">
    <source>
        <dbReference type="SAM" id="Phobius"/>
    </source>
</evidence>
<sequence>MQFFDNIRSSKFFSLGLFLPQFVILGIYFHKLYLKFLSFCPNQNFLTWDPDARLITSIRFAEAVRSFDLWTVVKLTFDSPTWPVLRNFPEAMIVLWLGPGGTPVSLFTFGELILLFLIVPWILFRFSKSKSWVVPSILFPLVWAGLLQNPGFMHYSFSGMLEIQGALFFLPAILSFWELQKYFSEKEKFLDPSHNSNSFLTKDTKRDNSQSRSEEFHTTAAYSPWFLCISVNLLFHTKYPYGYIFIFFGGLFLIIFRLDETKRFIFKILNFYGLYSKDNFGLQGKSNPNDFDLSAENPLDPKNLSSSKKNNLEQKKSIFLERDFFRRIQWAALIPIGISVLLIFVSLILSKEVLPGKTKAFLRYAGVLIFWISISVTLWKIFYVRKENIGKDPNLFSFDQDKEIDTPFVAGSSAHNGSSSYENLFVWKYFWTYVILPIGSWVLLHPDRFSSSSSTIQHAQGAGLMPGQGDDSIFSLTYFQEISENSFYAPYGGWVLCGGLILGIVFGIFRYQKDRKVRASFFLFLSVFVSILGLTLMTPNHQPRHIYHLYPALLIAIGIFCYEEFSNERARILSSFIYSIFLMFTLGYWSWKHFDIWEKTNLCFSDVDRSLFFTAEDAEGVFFKTVNRSSVLWNMLPLENHNRPDITLSFYRAGFINHQEVREKRKKEEFDFEKNSQSKEDWFIIAKSCEEVEGGSIETSSNEFKFAKNVTQLPIRGACILKIEKR</sequence>
<feature type="transmembrane region" description="Helical" evidence="1">
    <location>
        <begin position="241"/>
        <end position="258"/>
    </location>
</feature>
<feature type="transmembrane region" description="Helical" evidence="1">
    <location>
        <begin position="361"/>
        <end position="382"/>
    </location>
</feature>
<keyword evidence="1" id="KW-0812">Transmembrane</keyword>
<feature type="transmembrane region" description="Helical" evidence="1">
    <location>
        <begin position="12"/>
        <end position="29"/>
    </location>
</feature>
<dbReference type="EMBL" id="ANIK01000003">
    <property type="protein sequence ID" value="EMJ98204.1"/>
    <property type="molecule type" value="Genomic_DNA"/>
</dbReference>
<accession>M6D2L6</accession>
<feature type="transmembrane region" description="Helical" evidence="1">
    <location>
        <begin position="545"/>
        <end position="565"/>
    </location>
</feature>
<feature type="transmembrane region" description="Helical" evidence="1">
    <location>
        <begin position="521"/>
        <end position="539"/>
    </location>
</feature>
<feature type="transmembrane region" description="Helical" evidence="1">
    <location>
        <begin position="425"/>
        <end position="444"/>
    </location>
</feature>
<protein>
    <submittedName>
        <fullName evidence="2">Putative membrane protein</fullName>
    </submittedName>
</protein>